<dbReference type="Pfam" id="PF00270">
    <property type="entry name" value="DEAD"/>
    <property type="match status" value="1"/>
</dbReference>
<accession>A0A395ICH0</accession>
<dbReference type="PANTHER" id="PTHR13710">
    <property type="entry name" value="DNA HELICASE RECQ FAMILY MEMBER"/>
    <property type="match status" value="1"/>
</dbReference>
<feature type="domain" description="Helicase ATP-binding" evidence="6">
    <location>
        <begin position="1303"/>
        <end position="1461"/>
    </location>
</feature>
<evidence type="ECO:0000259" key="6">
    <source>
        <dbReference type="PROSITE" id="PS51192"/>
    </source>
</evidence>
<evidence type="ECO:0000256" key="5">
    <source>
        <dbReference type="ARBA" id="ARBA00034808"/>
    </source>
</evidence>
<protein>
    <recommendedName>
        <fullName evidence="5">DNA 3'-5' helicase</fullName>
        <ecNumber evidence="5">5.6.2.4</ecNumber>
    </recommendedName>
</protein>
<evidence type="ECO:0000313" key="9">
    <source>
        <dbReference type="Proteomes" id="UP000249056"/>
    </source>
</evidence>
<dbReference type="GO" id="GO:0005524">
    <property type="term" value="F:ATP binding"/>
    <property type="evidence" value="ECO:0007669"/>
    <property type="project" value="UniProtKB-KW"/>
</dbReference>
<dbReference type="PROSITE" id="PS51194">
    <property type="entry name" value="HELICASE_CTER"/>
    <property type="match status" value="1"/>
</dbReference>
<comment type="catalytic activity">
    <reaction evidence="4">
        <text>Couples ATP hydrolysis with the unwinding of duplex DNA by translocating in the 3'-5' direction.</text>
        <dbReference type="EC" id="5.6.2.4"/>
    </reaction>
</comment>
<dbReference type="OrthoDB" id="3438035at2759"/>
<dbReference type="EMBL" id="QKRW01000106">
    <property type="protein sequence ID" value="RAL58057.1"/>
    <property type="molecule type" value="Genomic_DNA"/>
</dbReference>
<comment type="caution">
    <text evidence="8">The sequence shown here is derived from an EMBL/GenBank/DDBJ whole genome shotgun (WGS) entry which is preliminary data.</text>
</comment>
<name>A0A395ICH0_9HELO</name>
<dbReference type="GO" id="GO:0005737">
    <property type="term" value="C:cytoplasm"/>
    <property type="evidence" value="ECO:0007669"/>
    <property type="project" value="TreeGrafter"/>
</dbReference>
<evidence type="ECO:0000259" key="7">
    <source>
        <dbReference type="PROSITE" id="PS51194"/>
    </source>
</evidence>
<dbReference type="GO" id="GO:0005694">
    <property type="term" value="C:chromosome"/>
    <property type="evidence" value="ECO:0007669"/>
    <property type="project" value="TreeGrafter"/>
</dbReference>
<keyword evidence="9" id="KW-1185">Reference proteome</keyword>
<dbReference type="PANTHER" id="PTHR13710:SF154">
    <property type="entry name" value="RECQ HELICASE, PUTATIVE (AFU_ORTHOLOGUE AFUA_6G14720)-RELATED"/>
    <property type="match status" value="1"/>
</dbReference>
<dbReference type="GO" id="GO:0009378">
    <property type="term" value="F:four-way junction helicase activity"/>
    <property type="evidence" value="ECO:0007669"/>
    <property type="project" value="TreeGrafter"/>
</dbReference>
<comment type="similarity">
    <text evidence="1">Belongs to the helicase family. RecQ subfamily.</text>
</comment>
<dbReference type="SMART" id="SM00490">
    <property type="entry name" value="HELICc"/>
    <property type="match status" value="1"/>
</dbReference>
<dbReference type="PROSITE" id="PS51192">
    <property type="entry name" value="HELICASE_ATP_BIND_1"/>
    <property type="match status" value="1"/>
</dbReference>
<organism evidence="8 9">
    <name type="scientific">Monilinia fructigena</name>
    <dbReference type="NCBI Taxonomy" id="38457"/>
    <lineage>
        <taxon>Eukaryota</taxon>
        <taxon>Fungi</taxon>
        <taxon>Dikarya</taxon>
        <taxon>Ascomycota</taxon>
        <taxon>Pezizomycotina</taxon>
        <taxon>Leotiomycetes</taxon>
        <taxon>Helotiales</taxon>
        <taxon>Sclerotiniaceae</taxon>
        <taxon>Monilinia</taxon>
    </lineage>
</organism>
<dbReference type="SMART" id="SM00487">
    <property type="entry name" value="DEXDc"/>
    <property type="match status" value="1"/>
</dbReference>
<evidence type="ECO:0000313" key="8">
    <source>
        <dbReference type="EMBL" id="RAL58057.1"/>
    </source>
</evidence>
<dbReference type="EC" id="5.6.2.4" evidence="5"/>
<dbReference type="InterPro" id="IPR014001">
    <property type="entry name" value="Helicase_ATP-bd"/>
</dbReference>
<feature type="domain" description="Helicase C-terminal" evidence="7">
    <location>
        <begin position="1502"/>
        <end position="1652"/>
    </location>
</feature>
<evidence type="ECO:0000256" key="4">
    <source>
        <dbReference type="ARBA" id="ARBA00034617"/>
    </source>
</evidence>
<keyword evidence="3" id="KW-0067">ATP-binding</keyword>
<keyword evidence="2" id="KW-0547">Nucleotide-binding</keyword>
<dbReference type="GO" id="GO:0043138">
    <property type="term" value="F:3'-5' DNA helicase activity"/>
    <property type="evidence" value="ECO:0007669"/>
    <property type="project" value="UniProtKB-EC"/>
</dbReference>
<dbReference type="InterPro" id="IPR027417">
    <property type="entry name" value="P-loop_NTPase"/>
</dbReference>
<gene>
    <name evidence="8" type="ORF">DID88_009665</name>
</gene>
<dbReference type="Proteomes" id="UP000249056">
    <property type="component" value="Unassembled WGS sequence"/>
</dbReference>
<proteinExistence type="inferred from homology"/>
<dbReference type="GO" id="GO:0000724">
    <property type="term" value="P:double-strand break repair via homologous recombination"/>
    <property type="evidence" value="ECO:0007669"/>
    <property type="project" value="TreeGrafter"/>
</dbReference>
<dbReference type="InterPro" id="IPR011545">
    <property type="entry name" value="DEAD/DEAH_box_helicase_dom"/>
</dbReference>
<dbReference type="InterPro" id="IPR001650">
    <property type="entry name" value="Helicase_C-like"/>
</dbReference>
<evidence type="ECO:0000256" key="1">
    <source>
        <dbReference type="ARBA" id="ARBA00005446"/>
    </source>
</evidence>
<dbReference type="GO" id="GO:0003676">
    <property type="term" value="F:nucleic acid binding"/>
    <property type="evidence" value="ECO:0007669"/>
    <property type="project" value="InterPro"/>
</dbReference>
<dbReference type="Pfam" id="PF00271">
    <property type="entry name" value="Helicase_C"/>
    <property type="match status" value="1"/>
</dbReference>
<dbReference type="Gene3D" id="3.40.50.300">
    <property type="entry name" value="P-loop containing nucleotide triphosphate hydrolases"/>
    <property type="match status" value="2"/>
</dbReference>
<reference evidence="8 9" key="1">
    <citation type="submission" date="2018-06" db="EMBL/GenBank/DDBJ databases">
        <title>Genome Sequence of the Brown Rot Fungal Pathogen Monilinia fructigena.</title>
        <authorList>
            <person name="Landi L."/>
            <person name="De Miccolis Angelini R.M."/>
            <person name="Pollastro S."/>
            <person name="Abate D."/>
            <person name="Faretra F."/>
            <person name="Romanazzi G."/>
        </authorList>
    </citation>
    <scope>NUCLEOTIDE SEQUENCE [LARGE SCALE GENOMIC DNA]</scope>
    <source>
        <strain evidence="8 9">Mfrg269</strain>
    </source>
</reference>
<evidence type="ECO:0000256" key="2">
    <source>
        <dbReference type="ARBA" id="ARBA00022741"/>
    </source>
</evidence>
<dbReference type="SUPFAM" id="SSF52540">
    <property type="entry name" value="P-loop containing nucleoside triphosphate hydrolases"/>
    <property type="match status" value="1"/>
</dbReference>
<evidence type="ECO:0000256" key="3">
    <source>
        <dbReference type="ARBA" id="ARBA00022840"/>
    </source>
</evidence>
<sequence length="1796" mass="205760">MKPMDFSNLDCQAAFEGTSTSAAPGDIGTRDENLPMNLCLSQYYAASRKNRRAKVSFDIDSTCCFPTSLAIARQGINWFPKVHPFLNLNADIHFGLKVALYNNRGVLARKFAPLHKIPHYCFGSVIGMEGLLIFVFFPALHAESDYEHSTYLSTQDQELWYDAILAPAIHKTIRSSNILQYYPATGRIADVDSTALSAESLARKDSAREQLLKYALQPQYLDTLWSFILETIAENPGYHRFQGATLFMHAKNTKLESMDVTGDLTVAYEGWEHSWSQATDPQFYNKDRTFVDLAKQTTSEDSALPGDHIPENHEAEVFLWKKCCLDAYAKTRTVLNADGTTAKGNPKCTTYPWATMRDTMGQTFFAAPQGKESQDGLIYSQFYALIKTPFDTSKVYVFDNESLENLALDPGYIRSLQQEGGGITFSKGVCEFGYLHSKKRAYANLVDNQWRSYGIREEHRISLAMMEEIAQQWRQWDVFDDEADATPSPLPYYIVPTKELLGFLYAQINKYCILFEHVLAHTAMTYSLPETIVMTCVVPGATSVARHLRNLPHHLTGAALKTELAHAHTLPLKSMRELREQKPASGTVQLEHLKIFHGFQCSLCDNDPFLTIHLPRMHRHVATHNRKASEHKTTPLWQECLLQTHSTAQNLVDYFQVVASRVESHDESGDEVPLTQLERDSIDKIEQNVLDLKKDLFKEAGVVRDIKESRPERIPWLHDVTKFPFHLVNLQDEEIWASYKLPSKKELDGEHLEAEDPQLRANILNEFYAGASGKADGFRYHKNASTLVKYFLIGKQLLVYYYRVVYSEDGFFTATQPDQKLPRDIIEPTSAQIRAMDAIMEALDMEDAEESELALKRAIRRLYLALICHSIGSVPFKSPVLSFCATKSRMIYGRGLWEEPGNFNSYLSALTWTAQLILFDFVCFQEQEDEDQIPILLTTLCKKFFQQLAETPFGYILQWRLYLFKVSKASITKHQARWSLDRQIVGYRGVELSMEQISDLVLSEFQQAHSLLYDELLFGMPDLITMVSWRMKDDLDSEDFGDSWLSHSHNSEFLEGADLRLFRHIKTNSKLRTTFFKADQGGGLILCPKAMKIYEVQAQEFLKRLLVLCHISPGPPLREPELLSITWRNMERQRHIYIWEKIACKRAQVSILHTSNWRQFAASITKEKFTTREQANFDLEHTPGEFIEDESDLRALAEFSNHSFQTFNVAYAGTTNLTMNTMLHRGFRASASWHSFFRFAFVLQGKRASSPSDALVLQAAKRSRFRQRQGYSEEDLLQVAQRLFSSVPFQFRQPGQRRGVLTTFGTTFHEQVILILGTGSGKTLIPMLSASLADASTTIMIIPMVALRIDMIKRFNAVGIPSVVWSVECRETPPLVIVSAEAVCNDSFLEYAQGLVFRQKLDRIIMDECHLTITTSEYRSCMTQVGWFIRQIRTQSVWLSATLPPVMEELFIEQNKLVSPQIVRESTNRSNLQYLVSYGDGVPSLMEKARELIEVCWPDPNIFDQSCDKIIIYCRTRDVASAVAELMDCPLYTSESGTIREKGEIIQRWLSNPHQPVIAATSALGIGFDYPHIRWVIHLDAPERVTAFSQESGRAGRDGRKASSIILLDSAWRPQRDTSLPPDQATMQLYLTQQYCSRGVLSQFLDRPSDWRWCMSSDEVCQVCREPHEEPRPPHLIYTLNPSTTEIESTGPREIHAQDFRQDQILDRYEQDLLTFHGSCLYCRIHNRRFDHLSSQCSRRSDWIHAKGEALQACQFDERDWMPRYIVCWNCYQPQEICRVADPEHEEIACVDFRIW</sequence>